<feature type="transmembrane region" description="Helical" evidence="6">
    <location>
        <begin position="193"/>
        <end position="211"/>
    </location>
</feature>
<evidence type="ECO:0000256" key="4">
    <source>
        <dbReference type="ARBA" id="ARBA00022989"/>
    </source>
</evidence>
<evidence type="ECO:0000256" key="1">
    <source>
        <dbReference type="ARBA" id="ARBA00004651"/>
    </source>
</evidence>
<reference evidence="7 8" key="1">
    <citation type="submission" date="2006-05" db="EMBL/GenBank/DDBJ databases">
        <authorList>
            <person name="King G."/>
            <person name="Ferriera S."/>
            <person name="Johnson J."/>
            <person name="Kravitz S."/>
            <person name="Beeson K."/>
            <person name="Sutton G."/>
            <person name="Rogers Y.-H."/>
            <person name="Friedman R."/>
            <person name="Frazier M."/>
            <person name="Venter J.C."/>
        </authorList>
    </citation>
    <scope>NUCLEOTIDE SEQUENCE [LARGE SCALE GENOMIC DNA]</scope>
    <source>
        <strain evidence="8">ATCC 25650 / DSM 13394 / JCM 20685 / NBRC 16684 / NCIMB 2208 / IAM 12614 / B1</strain>
    </source>
</reference>
<dbReference type="GO" id="GO:0005886">
    <property type="term" value="C:plasma membrane"/>
    <property type="evidence" value="ECO:0007669"/>
    <property type="project" value="UniProtKB-SubCell"/>
</dbReference>
<gene>
    <name evidence="7" type="ORF">SIAM614_30366</name>
</gene>
<proteinExistence type="predicted"/>
<dbReference type="PANTHER" id="PTHR30086:SF20">
    <property type="entry name" value="ARGININE EXPORTER PROTEIN ARGO-RELATED"/>
    <property type="match status" value="1"/>
</dbReference>
<evidence type="ECO:0000256" key="2">
    <source>
        <dbReference type="ARBA" id="ARBA00022475"/>
    </source>
</evidence>
<sequence length="212" mass="22543">MTVSLETWLAYTLACVVLTIIPGPSVMLVVGQTLMRGKTAAMMCILGDVVGSIVLTGLSFAGVGAILAASTVLFQTVKWVGVLYLAWLGYSQIREARRDGGSVETSVQTHSPKGSFWRSFWAGTLTAIFNPKAIVFYMAFLAQFIDPTGDLAVQLAVLTVTSSLVVMGLLTGYAVLAARARKVFQTSKARRRMGYAGGGFMIGGSALMAITR</sequence>
<evidence type="ECO:0000313" key="8">
    <source>
        <dbReference type="Proteomes" id="UP000004848"/>
    </source>
</evidence>
<dbReference type="GO" id="GO:0015171">
    <property type="term" value="F:amino acid transmembrane transporter activity"/>
    <property type="evidence" value="ECO:0007669"/>
    <property type="project" value="TreeGrafter"/>
</dbReference>
<dbReference type="Pfam" id="PF01810">
    <property type="entry name" value="LysE"/>
    <property type="match status" value="1"/>
</dbReference>
<accession>A0P094</accession>
<dbReference type="EMBL" id="AAUW01000020">
    <property type="protein sequence ID" value="EAV41502.1"/>
    <property type="molecule type" value="Genomic_DNA"/>
</dbReference>
<name>A0P094_ROSAI</name>
<comment type="subcellular location">
    <subcellularLocation>
        <location evidence="1">Cell membrane</location>
        <topology evidence="1">Multi-pass membrane protein</topology>
    </subcellularLocation>
</comment>
<evidence type="ECO:0000313" key="7">
    <source>
        <dbReference type="EMBL" id="EAV41502.1"/>
    </source>
</evidence>
<dbReference type="AlphaFoldDB" id="A0P094"/>
<organism evidence="7 8">
    <name type="scientific">Roseibium aggregatum (strain ATCC 25650 / DSM 13394 / JCM 20685 / NBRC 16684 / NCIMB 2208 / IAM 12614 / B1)</name>
    <name type="common">Stappia aggregata</name>
    <dbReference type="NCBI Taxonomy" id="384765"/>
    <lineage>
        <taxon>Bacteria</taxon>
        <taxon>Pseudomonadati</taxon>
        <taxon>Pseudomonadota</taxon>
        <taxon>Alphaproteobacteria</taxon>
        <taxon>Hyphomicrobiales</taxon>
        <taxon>Stappiaceae</taxon>
        <taxon>Roseibium</taxon>
    </lineage>
</organism>
<protein>
    <submittedName>
        <fullName evidence="7">Putative threonine efflux protein</fullName>
    </submittedName>
</protein>
<feature type="transmembrane region" description="Helical" evidence="6">
    <location>
        <begin position="72"/>
        <end position="90"/>
    </location>
</feature>
<comment type="caution">
    <text evidence="7">The sequence shown here is derived from an EMBL/GenBank/DDBJ whole genome shotgun (WGS) entry which is preliminary data.</text>
</comment>
<evidence type="ECO:0000256" key="5">
    <source>
        <dbReference type="ARBA" id="ARBA00023136"/>
    </source>
</evidence>
<evidence type="ECO:0000256" key="6">
    <source>
        <dbReference type="SAM" id="Phobius"/>
    </source>
</evidence>
<keyword evidence="2" id="KW-1003">Cell membrane</keyword>
<dbReference type="PANTHER" id="PTHR30086">
    <property type="entry name" value="ARGININE EXPORTER PROTEIN ARGO"/>
    <property type="match status" value="1"/>
</dbReference>
<dbReference type="eggNOG" id="COG1280">
    <property type="taxonomic scope" value="Bacteria"/>
</dbReference>
<keyword evidence="4 6" id="KW-1133">Transmembrane helix</keyword>
<dbReference type="Proteomes" id="UP000004848">
    <property type="component" value="Unassembled WGS sequence"/>
</dbReference>
<dbReference type="PIRSF" id="PIRSF006324">
    <property type="entry name" value="LeuE"/>
    <property type="match status" value="1"/>
</dbReference>
<keyword evidence="5 6" id="KW-0472">Membrane</keyword>
<feature type="transmembrane region" description="Helical" evidence="6">
    <location>
        <begin position="151"/>
        <end position="173"/>
    </location>
</feature>
<feature type="transmembrane region" description="Helical" evidence="6">
    <location>
        <begin position="120"/>
        <end position="145"/>
    </location>
</feature>
<evidence type="ECO:0000256" key="3">
    <source>
        <dbReference type="ARBA" id="ARBA00022692"/>
    </source>
</evidence>
<dbReference type="InterPro" id="IPR001123">
    <property type="entry name" value="LeuE-type"/>
</dbReference>
<feature type="transmembrane region" description="Helical" evidence="6">
    <location>
        <begin position="42"/>
        <end position="66"/>
    </location>
</feature>
<feature type="transmembrane region" description="Helical" evidence="6">
    <location>
        <begin position="6"/>
        <end position="30"/>
    </location>
</feature>
<keyword evidence="3 6" id="KW-0812">Transmembrane</keyword>